<dbReference type="InterPro" id="IPR010998">
    <property type="entry name" value="Integrase_recombinase_N"/>
</dbReference>
<dbReference type="PROSITE" id="PS51898">
    <property type="entry name" value="TYR_RECOMBINASE"/>
    <property type="match status" value="1"/>
</dbReference>
<dbReference type="RefSeq" id="WP_185405627.1">
    <property type="nucleotide sequence ID" value="NZ_JAARPT010000002.1"/>
</dbReference>
<evidence type="ECO:0000313" key="6">
    <source>
        <dbReference type="EMBL" id="MBC1400911.1"/>
    </source>
</evidence>
<dbReference type="GO" id="GO:0015074">
    <property type="term" value="P:DNA integration"/>
    <property type="evidence" value="ECO:0007669"/>
    <property type="project" value="UniProtKB-KW"/>
</dbReference>
<dbReference type="InterPro" id="IPR011010">
    <property type="entry name" value="DNA_brk_join_enz"/>
</dbReference>
<dbReference type="PANTHER" id="PTHR30349">
    <property type="entry name" value="PHAGE INTEGRASE-RELATED"/>
    <property type="match status" value="1"/>
</dbReference>
<dbReference type="PANTHER" id="PTHR30349:SF64">
    <property type="entry name" value="PROPHAGE INTEGRASE INTD-RELATED"/>
    <property type="match status" value="1"/>
</dbReference>
<dbReference type="AlphaFoldDB" id="A0A841YKI6"/>
<gene>
    <name evidence="6" type="ORF">HB836_04810</name>
</gene>
<dbReference type="InterPro" id="IPR002104">
    <property type="entry name" value="Integrase_catalytic"/>
</dbReference>
<dbReference type="Proteomes" id="UP000544413">
    <property type="component" value="Unassembled WGS sequence"/>
</dbReference>
<evidence type="ECO:0000256" key="1">
    <source>
        <dbReference type="ARBA" id="ARBA00008857"/>
    </source>
</evidence>
<dbReference type="Gene3D" id="1.10.150.130">
    <property type="match status" value="1"/>
</dbReference>
<organism evidence="6 7">
    <name type="scientific">Listeria booriae</name>
    <dbReference type="NCBI Taxonomy" id="1552123"/>
    <lineage>
        <taxon>Bacteria</taxon>
        <taxon>Bacillati</taxon>
        <taxon>Bacillota</taxon>
        <taxon>Bacilli</taxon>
        <taxon>Bacillales</taxon>
        <taxon>Listeriaceae</taxon>
        <taxon>Listeria</taxon>
    </lineage>
</organism>
<comment type="similarity">
    <text evidence="1">Belongs to the 'phage' integrase family.</text>
</comment>
<dbReference type="SUPFAM" id="SSF56349">
    <property type="entry name" value="DNA breaking-rejoining enzymes"/>
    <property type="match status" value="1"/>
</dbReference>
<keyword evidence="4" id="KW-0233">DNA recombination</keyword>
<dbReference type="InterPro" id="IPR013762">
    <property type="entry name" value="Integrase-like_cat_sf"/>
</dbReference>
<keyword evidence="3" id="KW-0238">DNA-binding</keyword>
<dbReference type="InterPro" id="IPR050090">
    <property type="entry name" value="Tyrosine_recombinase_XerCD"/>
</dbReference>
<evidence type="ECO:0000256" key="2">
    <source>
        <dbReference type="ARBA" id="ARBA00022908"/>
    </source>
</evidence>
<dbReference type="Gene3D" id="1.10.443.10">
    <property type="entry name" value="Intergrase catalytic core"/>
    <property type="match status" value="1"/>
</dbReference>
<dbReference type="CDD" id="cd01189">
    <property type="entry name" value="INT_ICEBs1_C_like"/>
    <property type="match status" value="1"/>
</dbReference>
<comment type="caution">
    <text evidence="6">The sequence shown here is derived from an EMBL/GenBank/DDBJ whole genome shotgun (WGS) entry which is preliminary data.</text>
</comment>
<dbReference type="InterPro" id="IPR004107">
    <property type="entry name" value="Integrase_SAM-like_N"/>
</dbReference>
<sequence>MGIKKTHKGYTIDVSLGYDPIAQKQRRIRKSNIKTKAEAEHIASYYKQQYFQNNLVTNLKVTFNQIGDKYFANYTVDQKLTYIRTQKGYYNHRILPYFKETQVSKIEKKDCIKFRDELLNEDVKTRLSSNSINKHMILLKKLFDVAIDDNLIVRNPCIGIKKLKVVKQKMKFWTTSEFKRFISAIDEKDFVDIVFFTTAYLTGMRAGEMLALQWEDIDFGRNEIHVSKTMSRVSGENIVTTPKSTNSNRYITINAKLAEMLKDWKERQESLLRSYLITDLKDITVFQYSINTPIRECFGTKKIKKICKEAELTPIRLHDFRHSHVALLIDNKEEITAIKERMGHASITTTIDTYGHLFPNKQKSMSDKFDDLI</sequence>
<dbReference type="Pfam" id="PF00589">
    <property type="entry name" value="Phage_integrase"/>
    <property type="match status" value="1"/>
</dbReference>
<evidence type="ECO:0000256" key="3">
    <source>
        <dbReference type="ARBA" id="ARBA00023125"/>
    </source>
</evidence>
<accession>A0A841YKI6</accession>
<dbReference type="GO" id="GO:0006310">
    <property type="term" value="P:DNA recombination"/>
    <property type="evidence" value="ECO:0007669"/>
    <property type="project" value="UniProtKB-KW"/>
</dbReference>
<keyword evidence="2" id="KW-0229">DNA integration</keyword>
<feature type="domain" description="Tyr recombinase" evidence="5">
    <location>
        <begin position="168"/>
        <end position="367"/>
    </location>
</feature>
<evidence type="ECO:0000256" key="4">
    <source>
        <dbReference type="ARBA" id="ARBA00023172"/>
    </source>
</evidence>
<dbReference type="Pfam" id="PF14659">
    <property type="entry name" value="Phage_int_SAM_3"/>
    <property type="match status" value="1"/>
</dbReference>
<proteinExistence type="inferred from homology"/>
<reference evidence="6 7" key="1">
    <citation type="submission" date="2020-03" db="EMBL/GenBank/DDBJ databases">
        <title>Soil Listeria distribution.</title>
        <authorList>
            <person name="Liao J."/>
            <person name="Wiedmann M."/>
        </authorList>
    </citation>
    <scope>NUCLEOTIDE SEQUENCE [LARGE SCALE GENOMIC DNA]</scope>
    <source>
        <strain evidence="6 7">FSL L7-1658</strain>
    </source>
</reference>
<protein>
    <submittedName>
        <fullName evidence="6">Site-specific integrase</fullName>
    </submittedName>
</protein>
<evidence type="ECO:0000259" key="5">
    <source>
        <dbReference type="PROSITE" id="PS51898"/>
    </source>
</evidence>
<dbReference type="GO" id="GO:0003677">
    <property type="term" value="F:DNA binding"/>
    <property type="evidence" value="ECO:0007669"/>
    <property type="project" value="UniProtKB-KW"/>
</dbReference>
<dbReference type="EMBL" id="JAARPT010000002">
    <property type="protein sequence ID" value="MBC1400911.1"/>
    <property type="molecule type" value="Genomic_DNA"/>
</dbReference>
<name>A0A841YKI6_9LIST</name>
<evidence type="ECO:0000313" key="7">
    <source>
        <dbReference type="Proteomes" id="UP000544413"/>
    </source>
</evidence>